<dbReference type="SUPFAM" id="SSF56281">
    <property type="entry name" value="Metallo-hydrolase/oxidoreductase"/>
    <property type="match status" value="1"/>
</dbReference>
<dbReference type="OrthoDB" id="11380at2"/>
<dbReference type="Proteomes" id="UP000242520">
    <property type="component" value="Unassembled WGS sequence"/>
</dbReference>
<dbReference type="AlphaFoldDB" id="A0A1M5S9N2"/>
<proteinExistence type="predicted"/>
<organism evidence="2 3">
    <name type="scientific">Tepidibacter thalassicus DSM 15285</name>
    <dbReference type="NCBI Taxonomy" id="1123350"/>
    <lineage>
        <taxon>Bacteria</taxon>
        <taxon>Bacillati</taxon>
        <taxon>Bacillota</taxon>
        <taxon>Clostridia</taxon>
        <taxon>Peptostreptococcales</taxon>
        <taxon>Peptostreptococcaceae</taxon>
        <taxon>Tepidibacter</taxon>
    </lineage>
</organism>
<accession>A0A1M5S9N2</accession>
<gene>
    <name evidence="2" type="ORF">SAMN02744040_01680</name>
</gene>
<protein>
    <submittedName>
        <fullName evidence="2">Glyoxylase, beta-lactamase superfamily II</fullName>
    </submittedName>
</protein>
<evidence type="ECO:0000313" key="3">
    <source>
        <dbReference type="Proteomes" id="UP000242520"/>
    </source>
</evidence>
<keyword evidence="3" id="KW-1185">Reference proteome</keyword>
<dbReference type="STRING" id="1123350.SAMN02744040_01680"/>
<sequence length="306" mass="35540">MKRGIDVNLEKIKGHSYYIKGGTNSGVYVFKDKYALIIDPGLSNSRGNRIIKLFEKEGIRIKYIVNTHEHSDHYGASKVLLNHYTGAKCLASRDAKVFIDNAYLFSMYVYGGKSNKFFDDFFKNRGEILNVEEILEEGEVKLNNEKFIVVDLKGHSLGSVGIITEDKVLYLGDSLFNESILDKYNFPFLLDISAQINTLDKINSLEFDYCVIAHGKPLLDREETLDLVYKNKMVIDKYLNQLREFLTIPYTREDLLKDIIEYNDLKLNYKEYYFSSSTLASMISYLIENDEIDYELENGKLYYYMK</sequence>
<evidence type="ECO:0000259" key="1">
    <source>
        <dbReference type="SMART" id="SM00849"/>
    </source>
</evidence>
<reference evidence="3" key="1">
    <citation type="submission" date="2016-11" db="EMBL/GenBank/DDBJ databases">
        <authorList>
            <person name="Varghese N."/>
            <person name="Submissions S."/>
        </authorList>
    </citation>
    <scope>NUCLEOTIDE SEQUENCE [LARGE SCALE GENOMIC DNA]</scope>
    <source>
        <strain evidence="3">DSM 15285</strain>
    </source>
</reference>
<dbReference type="InterPro" id="IPR050855">
    <property type="entry name" value="NDM-1-like"/>
</dbReference>
<dbReference type="InterPro" id="IPR036866">
    <property type="entry name" value="RibonucZ/Hydroxyglut_hydro"/>
</dbReference>
<feature type="domain" description="Metallo-beta-lactamase" evidence="1">
    <location>
        <begin position="22"/>
        <end position="214"/>
    </location>
</feature>
<dbReference type="PANTHER" id="PTHR42951:SF14">
    <property type="entry name" value="METALLO-BETA-LACTAMASE SUPERFAMILY PROTEIN"/>
    <property type="match status" value="1"/>
</dbReference>
<dbReference type="SMART" id="SM00849">
    <property type="entry name" value="Lactamase_B"/>
    <property type="match status" value="1"/>
</dbReference>
<dbReference type="PANTHER" id="PTHR42951">
    <property type="entry name" value="METALLO-BETA-LACTAMASE DOMAIN-CONTAINING"/>
    <property type="match status" value="1"/>
</dbReference>
<dbReference type="InterPro" id="IPR001279">
    <property type="entry name" value="Metallo-B-lactamas"/>
</dbReference>
<dbReference type="CDD" id="cd07743">
    <property type="entry name" value="metallo-hydrolase-like_MBL-fold"/>
    <property type="match status" value="1"/>
</dbReference>
<name>A0A1M5S9N2_9FIRM</name>
<dbReference type="Pfam" id="PF00753">
    <property type="entry name" value="Lactamase_B"/>
    <property type="match status" value="1"/>
</dbReference>
<dbReference type="Gene3D" id="3.60.15.10">
    <property type="entry name" value="Ribonuclease Z/Hydroxyacylglutathione hydrolase-like"/>
    <property type="match status" value="1"/>
</dbReference>
<dbReference type="EMBL" id="FQXH01000018">
    <property type="protein sequence ID" value="SHH35191.1"/>
    <property type="molecule type" value="Genomic_DNA"/>
</dbReference>
<evidence type="ECO:0000313" key="2">
    <source>
        <dbReference type="EMBL" id="SHH35191.1"/>
    </source>
</evidence>